<dbReference type="RefSeq" id="WP_408087730.1">
    <property type="nucleotide sequence ID" value="NZ_JBELPY010000001.1"/>
</dbReference>
<evidence type="ECO:0000313" key="1">
    <source>
        <dbReference type="EMBL" id="MFL9833169.1"/>
    </source>
</evidence>
<accession>A0ABW8XZG7</accession>
<sequence length="91" mass="10997">MENMNQIKLKLIQKIIRIDDIKILLKIEEYITEFEKATTRNIVSENTAIYQSKIHFTNEQLKMIKEAEQDIENGNFYTDEEVRKMTEEWLK</sequence>
<dbReference type="Proteomes" id="UP001629058">
    <property type="component" value="Unassembled WGS sequence"/>
</dbReference>
<reference evidence="1 2" key="1">
    <citation type="submission" date="2024-06" db="EMBL/GenBank/DDBJ databases">
        <authorList>
            <person name="Kaempfer P."/>
            <person name="Viver T."/>
        </authorList>
    </citation>
    <scope>NUCLEOTIDE SEQUENCE [LARGE SCALE GENOMIC DNA]</scope>
    <source>
        <strain evidence="1 2">ST-37</strain>
    </source>
</reference>
<keyword evidence="2" id="KW-1185">Reference proteome</keyword>
<evidence type="ECO:0008006" key="3">
    <source>
        <dbReference type="Google" id="ProtNLM"/>
    </source>
</evidence>
<name>A0ABW8XZG7_9FLAO</name>
<protein>
    <recommendedName>
        <fullName evidence="3">Addiction module component</fullName>
    </recommendedName>
</protein>
<proteinExistence type="predicted"/>
<gene>
    <name evidence="1" type="ORF">ABS765_03895</name>
</gene>
<dbReference type="EMBL" id="JBELPY010000001">
    <property type="protein sequence ID" value="MFL9833169.1"/>
    <property type="molecule type" value="Genomic_DNA"/>
</dbReference>
<organism evidence="1 2">
    <name type="scientific">Chryseobacterium terrae</name>
    <dbReference type="NCBI Taxonomy" id="3163299"/>
    <lineage>
        <taxon>Bacteria</taxon>
        <taxon>Pseudomonadati</taxon>
        <taxon>Bacteroidota</taxon>
        <taxon>Flavobacteriia</taxon>
        <taxon>Flavobacteriales</taxon>
        <taxon>Weeksellaceae</taxon>
        <taxon>Chryseobacterium group</taxon>
        <taxon>Chryseobacterium</taxon>
    </lineage>
</organism>
<evidence type="ECO:0000313" key="2">
    <source>
        <dbReference type="Proteomes" id="UP001629058"/>
    </source>
</evidence>
<comment type="caution">
    <text evidence="1">The sequence shown here is derived from an EMBL/GenBank/DDBJ whole genome shotgun (WGS) entry which is preliminary data.</text>
</comment>